<reference evidence="1 2" key="1">
    <citation type="journal article" date="2021" name="BMC Genomics">
        <title>Datura genome reveals duplications of psychoactive alkaloid biosynthetic genes and high mutation rate following tissue culture.</title>
        <authorList>
            <person name="Rajewski A."/>
            <person name="Carter-House D."/>
            <person name="Stajich J."/>
            <person name="Litt A."/>
        </authorList>
    </citation>
    <scope>NUCLEOTIDE SEQUENCE [LARGE SCALE GENOMIC DNA]</scope>
    <source>
        <strain evidence="1">AR-01</strain>
    </source>
</reference>
<accession>A0ABS8YB31</accession>
<evidence type="ECO:0000313" key="2">
    <source>
        <dbReference type="Proteomes" id="UP000823775"/>
    </source>
</evidence>
<comment type="caution">
    <text evidence="1">The sequence shown here is derived from an EMBL/GenBank/DDBJ whole genome shotgun (WGS) entry which is preliminary data.</text>
</comment>
<proteinExistence type="predicted"/>
<gene>
    <name evidence="1" type="ORF">HAX54_014996</name>
</gene>
<name>A0ABS8YB31_DATST</name>
<keyword evidence="2" id="KW-1185">Reference proteome</keyword>
<feature type="non-terminal residue" evidence="1">
    <location>
        <position position="1"/>
    </location>
</feature>
<feature type="non-terminal residue" evidence="1">
    <location>
        <position position="140"/>
    </location>
</feature>
<dbReference type="Proteomes" id="UP000823775">
    <property type="component" value="Unassembled WGS sequence"/>
</dbReference>
<organism evidence="1 2">
    <name type="scientific">Datura stramonium</name>
    <name type="common">Jimsonweed</name>
    <name type="synonym">Common thornapple</name>
    <dbReference type="NCBI Taxonomy" id="4076"/>
    <lineage>
        <taxon>Eukaryota</taxon>
        <taxon>Viridiplantae</taxon>
        <taxon>Streptophyta</taxon>
        <taxon>Embryophyta</taxon>
        <taxon>Tracheophyta</taxon>
        <taxon>Spermatophyta</taxon>
        <taxon>Magnoliopsida</taxon>
        <taxon>eudicotyledons</taxon>
        <taxon>Gunneridae</taxon>
        <taxon>Pentapetalae</taxon>
        <taxon>asterids</taxon>
        <taxon>lamiids</taxon>
        <taxon>Solanales</taxon>
        <taxon>Solanaceae</taxon>
        <taxon>Solanoideae</taxon>
        <taxon>Datureae</taxon>
        <taxon>Datura</taxon>
    </lineage>
</organism>
<evidence type="ECO:0000313" key="1">
    <source>
        <dbReference type="EMBL" id="MCE5167648.1"/>
    </source>
</evidence>
<protein>
    <submittedName>
        <fullName evidence="1">Uncharacterized protein</fullName>
    </submittedName>
</protein>
<dbReference type="EMBL" id="JACEIK010194860">
    <property type="protein sequence ID" value="MCE5167648.1"/>
    <property type="molecule type" value="Genomic_DNA"/>
</dbReference>
<sequence length="140" mass="15724">SVICPIKRSVGNRRDGVGFRPAMVDVVWSLFGDDSVKVEGEQDPVIVRGVFVEVRFGGSVVVERGGEGWGGNRSDGVRREEGKGGRRRFACGFPALVIMEGLVVLRRKREKKEEGRLLGEEGGRWRWREGEREKEGGRRR</sequence>